<dbReference type="OrthoDB" id="9798999at2"/>
<dbReference type="KEGG" id="talb:FTW19_20745"/>
<evidence type="ECO:0000313" key="3">
    <source>
        <dbReference type="EMBL" id="QEE31484.1"/>
    </source>
</evidence>
<reference evidence="3 4" key="1">
    <citation type="submission" date="2019-08" db="EMBL/GenBank/DDBJ databases">
        <title>Complete genome sequence of Terriglobus albidus strain ORNL.</title>
        <authorList>
            <person name="Podar M."/>
        </authorList>
    </citation>
    <scope>NUCLEOTIDE SEQUENCE [LARGE SCALE GENOMIC DNA]</scope>
    <source>
        <strain evidence="3 4">ORNL</strain>
    </source>
</reference>
<dbReference type="Pfam" id="PF03479">
    <property type="entry name" value="PCC"/>
    <property type="match status" value="1"/>
</dbReference>
<keyword evidence="4" id="KW-1185">Reference proteome</keyword>
<evidence type="ECO:0000259" key="2">
    <source>
        <dbReference type="PROSITE" id="PS51742"/>
    </source>
</evidence>
<dbReference type="Proteomes" id="UP000321820">
    <property type="component" value="Chromosome"/>
</dbReference>
<evidence type="ECO:0000313" key="4">
    <source>
        <dbReference type="Proteomes" id="UP000321820"/>
    </source>
</evidence>
<proteinExistence type="predicted"/>
<dbReference type="Gene3D" id="3.30.1330.80">
    <property type="entry name" value="Hypothetical protein, similar to alpha- acetolactate decarboxylase, domain 2"/>
    <property type="match status" value="1"/>
</dbReference>
<keyword evidence="1" id="KW-0732">Signal</keyword>
<accession>A0A5B9EIL3</accession>
<feature type="chain" id="PRO_5022675671" evidence="1">
    <location>
        <begin position="18"/>
        <end position="181"/>
    </location>
</feature>
<evidence type="ECO:0000256" key="1">
    <source>
        <dbReference type="SAM" id="SignalP"/>
    </source>
</evidence>
<sequence length="181" mass="19777">MISLAISVCLALTQAHAQEQTILPTRPIPPGKAPHMQVKLVKDTPEEKVYAVIFLKGDEALSGMVDFANKYHANDAHFTAIGAISSATLGWLDLSRKIYVAIPVQEQVEVVSLMGDIATFQDKPVVHMHAVLSKRNGSTVGGHVWELNVNPTLEFFVTVNNTPLKKRPDDPSGMKLIDPTQ</sequence>
<organism evidence="3 4">
    <name type="scientific">Terriglobus albidus</name>
    <dbReference type="NCBI Taxonomy" id="1592106"/>
    <lineage>
        <taxon>Bacteria</taxon>
        <taxon>Pseudomonadati</taxon>
        <taxon>Acidobacteriota</taxon>
        <taxon>Terriglobia</taxon>
        <taxon>Terriglobales</taxon>
        <taxon>Acidobacteriaceae</taxon>
        <taxon>Terriglobus</taxon>
    </lineage>
</organism>
<dbReference type="GO" id="GO:0003677">
    <property type="term" value="F:DNA binding"/>
    <property type="evidence" value="ECO:0007669"/>
    <property type="project" value="UniProtKB-KW"/>
</dbReference>
<dbReference type="PANTHER" id="PTHR34988">
    <property type="entry name" value="PROTEIN, PUTATIVE-RELATED"/>
    <property type="match status" value="1"/>
</dbReference>
<dbReference type="PANTHER" id="PTHR34988:SF1">
    <property type="entry name" value="DNA-BINDING PROTEIN"/>
    <property type="match status" value="1"/>
</dbReference>
<name>A0A5B9EIL3_9BACT</name>
<dbReference type="PROSITE" id="PS51742">
    <property type="entry name" value="PPC"/>
    <property type="match status" value="1"/>
</dbReference>
<dbReference type="AlphaFoldDB" id="A0A5B9EIL3"/>
<dbReference type="CDD" id="cd11378">
    <property type="entry name" value="DUF296"/>
    <property type="match status" value="1"/>
</dbReference>
<dbReference type="SUPFAM" id="SSF117856">
    <property type="entry name" value="AF0104/ALDC/Ptd012-like"/>
    <property type="match status" value="1"/>
</dbReference>
<dbReference type="InterPro" id="IPR005175">
    <property type="entry name" value="PPC_dom"/>
</dbReference>
<gene>
    <name evidence="3" type="ORF">FTW19_20745</name>
</gene>
<keyword evidence="3" id="KW-0238">DNA-binding</keyword>
<dbReference type="EMBL" id="CP042806">
    <property type="protein sequence ID" value="QEE31484.1"/>
    <property type="molecule type" value="Genomic_DNA"/>
</dbReference>
<feature type="signal peptide" evidence="1">
    <location>
        <begin position="1"/>
        <end position="17"/>
    </location>
</feature>
<feature type="domain" description="PPC" evidence="2">
    <location>
        <begin position="43"/>
        <end position="180"/>
    </location>
</feature>
<protein>
    <submittedName>
        <fullName evidence="3">DNA-binding protein</fullName>
    </submittedName>
</protein>